<protein>
    <submittedName>
        <fullName evidence="7">Polyprenyl synthetase family protein</fullName>
    </submittedName>
</protein>
<comment type="similarity">
    <text evidence="2 6">Belongs to the FPP/GGPP synthase family.</text>
</comment>
<dbReference type="InterPro" id="IPR033749">
    <property type="entry name" value="Polyprenyl_synt_CS"/>
</dbReference>
<dbReference type="PROSITE" id="PS00723">
    <property type="entry name" value="POLYPRENYL_SYNTHASE_1"/>
    <property type="match status" value="1"/>
</dbReference>
<evidence type="ECO:0000256" key="2">
    <source>
        <dbReference type="ARBA" id="ARBA00006706"/>
    </source>
</evidence>
<keyword evidence="8" id="KW-1185">Reference proteome</keyword>
<dbReference type="InterPro" id="IPR008949">
    <property type="entry name" value="Isoprenoid_synthase_dom_sf"/>
</dbReference>
<dbReference type="SUPFAM" id="SSF48576">
    <property type="entry name" value="Terpenoid synthases"/>
    <property type="match status" value="1"/>
</dbReference>
<dbReference type="InterPro" id="IPR000092">
    <property type="entry name" value="Polyprenyl_synt"/>
</dbReference>
<comment type="caution">
    <text evidence="7">The sequence shown here is derived from an EMBL/GenBank/DDBJ whole genome shotgun (WGS) entry which is preliminary data.</text>
</comment>
<name>A0ABT7SBJ0_9CELL</name>
<dbReference type="Pfam" id="PF00348">
    <property type="entry name" value="polyprenyl_synt"/>
    <property type="match status" value="1"/>
</dbReference>
<evidence type="ECO:0000256" key="1">
    <source>
        <dbReference type="ARBA" id="ARBA00001946"/>
    </source>
</evidence>
<organism evidence="7 8">
    <name type="scientific">Cellulomonas alba</name>
    <dbReference type="NCBI Taxonomy" id="3053467"/>
    <lineage>
        <taxon>Bacteria</taxon>
        <taxon>Bacillati</taxon>
        <taxon>Actinomycetota</taxon>
        <taxon>Actinomycetes</taxon>
        <taxon>Micrococcales</taxon>
        <taxon>Cellulomonadaceae</taxon>
        <taxon>Cellulomonas</taxon>
    </lineage>
</organism>
<dbReference type="Gene3D" id="1.10.600.10">
    <property type="entry name" value="Farnesyl Diphosphate Synthase"/>
    <property type="match status" value="1"/>
</dbReference>
<gene>
    <name evidence="7" type="ORF">QRT04_01290</name>
</gene>
<dbReference type="EMBL" id="JAUCGQ010000001">
    <property type="protein sequence ID" value="MDM7853551.1"/>
    <property type="molecule type" value="Genomic_DNA"/>
</dbReference>
<dbReference type="PANTHER" id="PTHR12001">
    <property type="entry name" value="GERANYLGERANYL PYROPHOSPHATE SYNTHASE"/>
    <property type="match status" value="1"/>
</dbReference>
<proteinExistence type="inferred from homology"/>
<evidence type="ECO:0000313" key="8">
    <source>
        <dbReference type="Proteomes" id="UP001529338"/>
    </source>
</evidence>
<dbReference type="SFLD" id="SFLDS00005">
    <property type="entry name" value="Isoprenoid_Synthase_Type_I"/>
    <property type="match status" value="1"/>
</dbReference>
<evidence type="ECO:0000313" key="7">
    <source>
        <dbReference type="EMBL" id="MDM7853551.1"/>
    </source>
</evidence>
<comment type="cofactor">
    <cofactor evidence="1">
        <name>Mg(2+)</name>
        <dbReference type="ChEBI" id="CHEBI:18420"/>
    </cofactor>
</comment>
<keyword evidence="5" id="KW-0460">Magnesium</keyword>
<sequence>MAHDEQLVARVLAQARALVRDEIATLVDRRRETGYGPLYDLVADYPLREGKGLRPAICLSAALAAGGRVDQALASATALELLHNGFLVHDDIEDASTFRRGRATLFADRGVPVAINVGDATNILSVGKLLENVSGLGVRKALLVLREFERMARESVEGQAIELDWIARGTFDLGDHDYVRMVYKKTCWYTVIAPLRIGTICGAPPGTGRPTDDELLGLVALGFHAGVAFQITDDVLNLVADEGAYGKETAGDLWEGKRTVMLLHFLRAAGPDDRRRALALLALPRADKAGDEVAWLAGAMDAAGSVDHGRVLAQRYSRRALDLESRVLHPSRADESADYRHFLREMLHYVIDRTL</sequence>
<evidence type="ECO:0000256" key="4">
    <source>
        <dbReference type="ARBA" id="ARBA00022723"/>
    </source>
</evidence>
<accession>A0ABT7SBJ0</accession>
<evidence type="ECO:0000256" key="6">
    <source>
        <dbReference type="RuleBase" id="RU004466"/>
    </source>
</evidence>
<dbReference type="RefSeq" id="WP_289453074.1">
    <property type="nucleotide sequence ID" value="NZ_JAUCGQ010000001.1"/>
</dbReference>
<evidence type="ECO:0000256" key="3">
    <source>
        <dbReference type="ARBA" id="ARBA00022679"/>
    </source>
</evidence>
<dbReference type="Proteomes" id="UP001529338">
    <property type="component" value="Unassembled WGS sequence"/>
</dbReference>
<reference evidence="7 8" key="1">
    <citation type="submission" date="2023-06" db="EMBL/GenBank/DDBJ databases">
        <title>Cellulomonas sp. MW4 Whole genome sequence.</title>
        <authorList>
            <person name="Park S."/>
        </authorList>
    </citation>
    <scope>NUCLEOTIDE SEQUENCE [LARGE SCALE GENOMIC DNA]</scope>
    <source>
        <strain evidence="7 8">MW4</strain>
    </source>
</reference>
<dbReference type="CDD" id="cd00685">
    <property type="entry name" value="Trans_IPPS_HT"/>
    <property type="match status" value="1"/>
</dbReference>
<dbReference type="PANTHER" id="PTHR12001:SF85">
    <property type="entry name" value="SHORT CHAIN ISOPRENYL DIPHOSPHATE SYNTHASE"/>
    <property type="match status" value="1"/>
</dbReference>
<keyword evidence="3 6" id="KW-0808">Transferase</keyword>
<keyword evidence="4" id="KW-0479">Metal-binding</keyword>
<evidence type="ECO:0000256" key="5">
    <source>
        <dbReference type="ARBA" id="ARBA00022842"/>
    </source>
</evidence>